<evidence type="ECO:0000313" key="3">
    <source>
        <dbReference type="EMBL" id="TJY31847.1"/>
    </source>
</evidence>
<dbReference type="PANTHER" id="PTHR34818">
    <property type="entry name" value="PROTEIN BLI-3"/>
    <property type="match status" value="1"/>
</dbReference>
<comment type="caution">
    <text evidence="3">The sequence shown here is derived from an EMBL/GenBank/DDBJ whole genome shotgun (WGS) entry which is preliminary data.</text>
</comment>
<evidence type="ECO:0000256" key="1">
    <source>
        <dbReference type="SAM" id="SignalP"/>
    </source>
</evidence>
<dbReference type="InterPro" id="IPR012349">
    <property type="entry name" value="Split_barrel_FMN-bd"/>
</dbReference>
<evidence type="ECO:0000313" key="4">
    <source>
        <dbReference type="Proteomes" id="UP000307657"/>
    </source>
</evidence>
<feature type="signal peptide" evidence="1">
    <location>
        <begin position="1"/>
        <end position="21"/>
    </location>
</feature>
<proteinExistence type="predicted"/>
<dbReference type="OrthoDB" id="1432662at2"/>
<reference evidence="3 4" key="1">
    <citation type="submission" date="2019-04" db="EMBL/GenBank/DDBJ databases">
        <title>Lacinutrix sp. nov., isolated from marine water.</title>
        <authorList>
            <person name="Kim W."/>
        </authorList>
    </citation>
    <scope>NUCLEOTIDE SEQUENCE [LARGE SCALE GENOMIC DNA]</scope>
    <source>
        <strain evidence="3 4">CAU 1491</strain>
    </source>
</reference>
<name>A0A4U0EK39_9FLAO</name>
<feature type="chain" id="PRO_5020622169" description="General stress protein FMN-binding split barrel domain-containing protein" evidence="1">
    <location>
        <begin position="22"/>
        <end position="177"/>
    </location>
</feature>
<dbReference type="RefSeq" id="WP_136844969.1">
    <property type="nucleotide sequence ID" value="NZ_SUPL01000012.1"/>
</dbReference>
<dbReference type="PANTHER" id="PTHR34818:SF1">
    <property type="entry name" value="PROTEIN BLI-3"/>
    <property type="match status" value="1"/>
</dbReference>
<protein>
    <recommendedName>
        <fullName evidence="2">General stress protein FMN-binding split barrel domain-containing protein</fullName>
    </recommendedName>
</protein>
<evidence type="ECO:0000259" key="2">
    <source>
        <dbReference type="Pfam" id="PF16242"/>
    </source>
</evidence>
<gene>
    <name evidence="3" type="ORF">E5167_14930</name>
</gene>
<accession>A0A4U0EK39</accession>
<dbReference type="Pfam" id="PF16242">
    <property type="entry name" value="Pyrid_ox_like"/>
    <property type="match status" value="1"/>
</dbReference>
<dbReference type="Gene3D" id="2.30.110.10">
    <property type="entry name" value="Electron Transport, Fmn-binding Protein, Chain A"/>
    <property type="match status" value="1"/>
</dbReference>
<feature type="domain" description="General stress protein FMN-binding split barrel" evidence="2">
    <location>
        <begin position="40"/>
        <end position="152"/>
    </location>
</feature>
<dbReference type="AlphaFoldDB" id="A0A4U0EK39"/>
<dbReference type="SUPFAM" id="SSF50475">
    <property type="entry name" value="FMN-binding split barrel"/>
    <property type="match status" value="1"/>
</dbReference>
<dbReference type="Proteomes" id="UP000307657">
    <property type="component" value="Unassembled WGS sequence"/>
</dbReference>
<organism evidence="3 4">
    <name type="scientific">Pontimicrobium aquaticum</name>
    <dbReference type="NCBI Taxonomy" id="2565367"/>
    <lineage>
        <taxon>Bacteria</taxon>
        <taxon>Pseudomonadati</taxon>
        <taxon>Bacteroidota</taxon>
        <taxon>Flavobacteriia</taxon>
        <taxon>Flavobacteriales</taxon>
        <taxon>Flavobacteriaceae</taxon>
        <taxon>Pontimicrobium</taxon>
    </lineage>
</organism>
<dbReference type="EMBL" id="SUPL01000012">
    <property type="protein sequence ID" value="TJY31847.1"/>
    <property type="molecule type" value="Genomic_DNA"/>
</dbReference>
<keyword evidence="4" id="KW-1185">Reference proteome</keyword>
<dbReference type="InterPro" id="IPR052917">
    <property type="entry name" value="Stress-Dev_Protein"/>
</dbReference>
<keyword evidence="1" id="KW-0732">Signal</keyword>
<dbReference type="InterPro" id="IPR038725">
    <property type="entry name" value="YdaG_split_barrel_FMN-bd"/>
</dbReference>
<sequence length="177" mass="20472">MKFLKYSSLLVIVILFSSTHANTQEKKASKSNNKTLIQAAKEIMQNAKTCALITVDDKGIARVRTMDPFPPKENLIVWFGTNSNSRKVKQIQENNNVTLYYEDPDKTGYVTIYGIATIVNDVTEKEKHWKTKWKDFYPNYPKDYTLIKVIPKWMEVVSETRGILGDTKTWKPQKVTF</sequence>